<accession>A0A1D3TUW7</accession>
<proteinExistence type="predicted"/>
<dbReference type="AlphaFoldDB" id="A0A1D3TUW7"/>
<reference evidence="1 2" key="1">
    <citation type="submission" date="2016-09" db="EMBL/GenBank/DDBJ databases">
        <authorList>
            <person name="Capua I."/>
            <person name="De Benedictis P."/>
            <person name="Joannis T."/>
            <person name="Lombin L.H."/>
            <person name="Cattoli G."/>
        </authorList>
    </citation>
    <scope>NUCLEOTIDE SEQUENCE [LARGE SCALE GENOMIC DNA]</scope>
    <source>
        <strain evidence="1 2">GluBS11</strain>
    </source>
</reference>
<organism evidence="1 2">
    <name type="scientific">Anaerobium acetethylicum</name>
    <dbReference type="NCBI Taxonomy" id="1619234"/>
    <lineage>
        <taxon>Bacteria</taxon>
        <taxon>Bacillati</taxon>
        <taxon>Bacillota</taxon>
        <taxon>Clostridia</taxon>
        <taxon>Lachnospirales</taxon>
        <taxon>Lachnospiraceae</taxon>
        <taxon>Anaerobium</taxon>
    </lineage>
</organism>
<sequence>MAKNNKVLKEQNIYQNLQNRCSEMSDLISSLVEDCNHSEADLRYLNEFIRYKKLDEEYQYFRENAHEEYEEDMPFPYLTL</sequence>
<keyword evidence="2" id="KW-1185">Reference proteome</keyword>
<evidence type="ECO:0000313" key="2">
    <source>
        <dbReference type="Proteomes" id="UP000199315"/>
    </source>
</evidence>
<gene>
    <name evidence="1" type="ORF">SAMN05421730_10153</name>
</gene>
<name>A0A1D3TUW7_9FIRM</name>
<dbReference type="Proteomes" id="UP000199315">
    <property type="component" value="Unassembled WGS sequence"/>
</dbReference>
<protein>
    <submittedName>
        <fullName evidence="1">Uncharacterized protein</fullName>
    </submittedName>
</protein>
<dbReference type="STRING" id="1619234.SAMN05421730_10153"/>
<dbReference type="EMBL" id="FMKA01000015">
    <property type="protein sequence ID" value="SCP97919.1"/>
    <property type="molecule type" value="Genomic_DNA"/>
</dbReference>
<evidence type="ECO:0000313" key="1">
    <source>
        <dbReference type="EMBL" id="SCP97919.1"/>
    </source>
</evidence>
<dbReference type="RefSeq" id="WP_091234547.1">
    <property type="nucleotide sequence ID" value="NZ_FMKA01000015.1"/>
</dbReference>
<dbReference type="OrthoDB" id="9923422at2"/>